<dbReference type="InterPro" id="IPR025420">
    <property type="entry name" value="DUF4143"/>
</dbReference>
<sequence>MLERKFTQFLEHFLMEEPNKILLVNGARQIGKSYLIRYVGQKLFSHFVEINLREDVEGDQVFADVHSSNDLYMRLSNYYSKPLGNKSNTLVFLDEIQSYPHLMTMLKFLNQESRYRFIASGSQLGIALSETPSVPLGSVTIEQMYPLDFEEFLWATGIGKEWIDNIREHFIHEQALDESTHNILLKRFQYYLLVGGLPEAINNYLADRNMVRVRQTHRDIHNLYRIDASQYDEEHKLKIRKIYDLIPSNLENKKKRIVYKNIEDKKGKTFSDYADEFEYLTNSGVALEVSAISNPRFPLAESDQKKLVKLYLNDVGLLTNLLYELNVNAVLQDIKSINLGTVYESVVAQELVAHGFKLHYYDNKKKGEVDFLVDDHDNLTVLPLEIKSGKNYTEHSALTNFLETADYEINRAVVFSNEREIFKKKGVTYLPIYYCMFLNNKHSDKPVILPELDVI</sequence>
<protein>
    <submittedName>
        <fullName evidence="3">DUF4143 domain-containing protein</fullName>
    </submittedName>
</protein>
<dbReference type="Gene3D" id="3.40.50.300">
    <property type="entry name" value="P-loop containing nucleotide triphosphate hydrolases"/>
    <property type="match status" value="1"/>
</dbReference>
<dbReference type="AlphaFoldDB" id="A0A3S0QU88"/>
<dbReference type="SUPFAM" id="SSF52540">
    <property type="entry name" value="P-loop containing nucleoside triphosphate hydrolases"/>
    <property type="match status" value="1"/>
</dbReference>
<evidence type="ECO:0000259" key="1">
    <source>
        <dbReference type="Pfam" id="PF13173"/>
    </source>
</evidence>
<keyword evidence="4" id="KW-1185">Reference proteome</keyword>
<gene>
    <name evidence="3" type="ORF">EHV08_08080</name>
</gene>
<evidence type="ECO:0000313" key="3">
    <source>
        <dbReference type="EMBL" id="RUL59718.1"/>
    </source>
</evidence>
<feature type="domain" description="DUF4143" evidence="2">
    <location>
        <begin position="227"/>
        <end position="389"/>
    </location>
</feature>
<dbReference type="Pfam" id="PF13635">
    <property type="entry name" value="DUF4143"/>
    <property type="match status" value="1"/>
</dbReference>
<dbReference type="Pfam" id="PF13173">
    <property type="entry name" value="AAA_14"/>
    <property type="match status" value="1"/>
</dbReference>
<dbReference type="PANTHER" id="PTHR33295">
    <property type="entry name" value="ATPASE"/>
    <property type="match status" value="1"/>
</dbReference>
<evidence type="ECO:0000313" key="4">
    <source>
        <dbReference type="Proteomes" id="UP000278983"/>
    </source>
</evidence>
<evidence type="ECO:0000259" key="2">
    <source>
        <dbReference type="Pfam" id="PF13635"/>
    </source>
</evidence>
<dbReference type="RefSeq" id="WP_126678824.1">
    <property type="nucleotide sequence ID" value="NZ_RYYU01000001.1"/>
</dbReference>
<dbReference type="EMBL" id="RYYU01000001">
    <property type="protein sequence ID" value="RUL59718.1"/>
    <property type="molecule type" value="Genomic_DNA"/>
</dbReference>
<organism evidence="3 4">
    <name type="scientific">Prevotella koreensis</name>
    <dbReference type="NCBI Taxonomy" id="2490854"/>
    <lineage>
        <taxon>Bacteria</taxon>
        <taxon>Pseudomonadati</taxon>
        <taxon>Bacteroidota</taxon>
        <taxon>Bacteroidia</taxon>
        <taxon>Bacteroidales</taxon>
        <taxon>Prevotellaceae</taxon>
        <taxon>Prevotella</taxon>
    </lineage>
</organism>
<feature type="domain" description="AAA" evidence="1">
    <location>
        <begin position="19"/>
        <end position="153"/>
    </location>
</feature>
<dbReference type="OrthoDB" id="9801840at2"/>
<dbReference type="PANTHER" id="PTHR33295:SF7">
    <property type="entry name" value="ATPASE"/>
    <property type="match status" value="1"/>
</dbReference>
<dbReference type="InterPro" id="IPR041682">
    <property type="entry name" value="AAA_14"/>
</dbReference>
<accession>A0A3S0QU88</accession>
<proteinExistence type="predicted"/>
<dbReference type="InterPro" id="IPR027417">
    <property type="entry name" value="P-loop_NTPase"/>
</dbReference>
<dbReference type="Proteomes" id="UP000278983">
    <property type="component" value="Unassembled WGS sequence"/>
</dbReference>
<reference evidence="3 4" key="1">
    <citation type="submission" date="2018-12" db="EMBL/GenBank/DDBJ databases">
        <title>Genome sequencing of Prevotella sp. KCOM 3155 (= JS262).</title>
        <authorList>
            <person name="Kook J.-K."/>
            <person name="Park S.-N."/>
            <person name="Lim Y.K."/>
        </authorList>
    </citation>
    <scope>NUCLEOTIDE SEQUENCE [LARGE SCALE GENOMIC DNA]</scope>
    <source>
        <strain evidence="3 4">KCOM 3155</strain>
    </source>
</reference>
<name>A0A3S0QU88_9BACT</name>
<comment type="caution">
    <text evidence="3">The sequence shown here is derived from an EMBL/GenBank/DDBJ whole genome shotgun (WGS) entry which is preliminary data.</text>
</comment>